<evidence type="ECO:0000256" key="2">
    <source>
        <dbReference type="ARBA" id="ARBA00022801"/>
    </source>
</evidence>
<dbReference type="Gene3D" id="3.40.1090.10">
    <property type="entry name" value="Cytosolic phospholipase A2 catalytic domain"/>
    <property type="match status" value="1"/>
</dbReference>
<evidence type="ECO:0000256" key="5">
    <source>
        <dbReference type="PROSITE-ProRule" id="PRU00555"/>
    </source>
</evidence>
<gene>
    <name evidence="9" type="ORF">PG993_013063</name>
</gene>
<reference evidence="9 10" key="1">
    <citation type="submission" date="2023-01" db="EMBL/GenBank/DDBJ databases">
        <title>Analysis of 21 Apiospora genomes using comparative genomics revels a genus with tremendous synthesis potential of carbohydrate active enzymes and secondary metabolites.</title>
        <authorList>
            <person name="Sorensen T."/>
        </authorList>
    </citation>
    <scope>NUCLEOTIDE SEQUENCE [LARGE SCALE GENOMIC DNA]</scope>
    <source>
        <strain evidence="9 10">CBS 33761</strain>
    </source>
</reference>
<comment type="catalytic activity">
    <reaction evidence="6">
        <text>a 1-acyl-sn-glycero-3-phosphocholine + H2O = sn-glycerol 3-phosphocholine + a fatty acid + H(+)</text>
        <dbReference type="Rhea" id="RHEA:15177"/>
        <dbReference type="ChEBI" id="CHEBI:15377"/>
        <dbReference type="ChEBI" id="CHEBI:15378"/>
        <dbReference type="ChEBI" id="CHEBI:16870"/>
        <dbReference type="ChEBI" id="CHEBI:28868"/>
        <dbReference type="ChEBI" id="CHEBI:58168"/>
        <dbReference type="EC" id="3.1.1.5"/>
    </reaction>
</comment>
<keyword evidence="3 5" id="KW-0442">Lipid degradation</keyword>
<dbReference type="SUPFAM" id="SSF52151">
    <property type="entry name" value="FabD/lysophospholipase-like"/>
    <property type="match status" value="1"/>
</dbReference>
<feature type="compositionally biased region" description="Polar residues" evidence="7">
    <location>
        <begin position="364"/>
        <end position="373"/>
    </location>
</feature>
<name>A0ABR1RY58_9PEZI</name>
<dbReference type="EMBL" id="JAQQWK010000012">
    <property type="protein sequence ID" value="KAK8022296.1"/>
    <property type="molecule type" value="Genomic_DNA"/>
</dbReference>
<sequence length="661" mass="73212">MVVLKPIRQSPTYLYLKAYCLCALVTLFKAAPVSSQLPHLQQRLQRLHARKLKTITLKNWRTVYLPPGDLSLFASAAPVTGVTNPDISISSIGKRWKRRLIDFAQVGELLRRDEKDAKVYPEIDRDATVRRLSSVHPKEKEFIRLRTLKISSQGDDSLRKFLGLGSDEIVDPRDVPLIALGGSGGGYRAMYGFAAFMAASKKLGLWDCLSWTAGVSGSCWTLAGHYTISRQDFSRLMRHYLSVAEELTHPLSLHALDIVARSSQGVYFLLGPLVRKARGGAVGLGIMDIYATLTSTYQLLSREPGAKLSRATFQFSRVWEHAGIDRGLEPMPLLTAARKAPKNAPGVKPHWDSSLSKGPPPSQALAQHTTEASDTVIRSRRGPTDADKKAVAGADSPFAKGFFQWFEISPLEVGSPEAQAYVPTWSYGRTFVSGRSVASRRLPEQSLSLMLGQCTSAPAGPLTGYISALLATMPRRTAMTRWLLLFNDCVLRPLTRRGFLWGNLIRAGHDPNPFYGFDGARSKEWEAETRHRLMDGGMSNNLPNHILARPDRKVDIIIAFDASSDIQSSHAERRLHNFAEDCHMGLEDVTGRFYDPTTKYMASHRGTDAMSTAAAAAEIEAKYIHRYVKVFKGYAKAAARSCTLFTVLFYPTASIQDSIHL</sequence>
<dbReference type="PROSITE" id="PS51210">
    <property type="entry name" value="PLA2C"/>
    <property type="match status" value="1"/>
</dbReference>
<dbReference type="Pfam" id="PF01735">
    <property type="entry name" value="PLA2_B"/>
    <property type="match status" value="1"/>
</dbReference>
<dbReference type="Proteomes" id="UP001444661">
    <property type="component" value="Unassembled WGS sequence"/>
</dbReference>
<feature type="domain" description="PLA2c" evidence="8">
    <location>
        <begin position="121"/>
        <end position="661"/>
    </location>
</feature>
<comment type="similarity">
    <text evidence="1 6">Belongs to the lysophospholipase family.</text>
</comment>
<dbReference type="InterPro" id="IPR016035">
    <property type="entry name" value="Acyl_Trfase/lysoPLipase"/>
</dbReference>
<protein>
    <recommendedName>
        <fullName evidence="6">Lysophospholipase</fullName>
        <ecNumber evidence="6">3.1.1.5</ecNumber>
    </recommendedName>
</protein>
<keyword evidence="2 5" id="KW-0378">Hydrolase</keyword>
<evidence type="ECO:0000313" key="10">
    <source>
        <dbReference type="Proteomes" id="UP001444661"/>
    </source>
</evidence>
<evidence type="ECO:0000313" key="9">
    <source>
        <dbReference type="EMBL" id="KAK8022296.1"/>
    </source>
</evidence>
<accession>A0ABR1RY58</accession>
<dbReference type="InterPro" id="IPR002642">
    <property type="entry name" value="LysoPLipase_cat_dom"/>
</dbReference>
<dbReference type="PANTHER" id="PTHR10728">
    <property type="entry name" value="CYTOSOLIC PHOSPHOLIPASE A2"/>
    <property type="match status" value="1"/>
</dbReference>
<evidence type="ECO:0000256" key="4">
    <source>
        <dbReference type="ARBA" id="ARBA00023098"/>
    </source>
</evidence>
<proteinExistence type="inferred from homology"/>
<feature type="region of interest" description="Disordered" evidence="7">
    <location>
        <begin position="340"/>
        <end position="391"/>
    </location>
</feature>
<evidence type="ECO:0000256" key="1">
    <source>
        <dbReference type="ARBA" id="ARBA00008780"/>
    </source>
</evidence>
<evidence type="ECO:0000256" key="7">
    <source>
        <dbReference type="SAM" id="MobiDB-lite"/>
    </source>
</evidence>
<evidence type="ECO:0000256" key="6">
    <source>
        <dbReference type="RuleBase" id="RU362103"/>
    </source>
</evidence>
<keyword evidence="10" id="KW-1185">Reference proteome</keyword>
<evidence type="ECO:0000259" key="8">
    <source>
        <dbReference type="PROSITE" id="PS51210"/>
    </source>
</evidence>
<keyword evidence="4 5" id="KW-0443">Lipid metabolism</keyword>
<evidence type="ECO:0000256" key="3">
    <source>
        <dbReference type="ARBA" id="ARBA00022963"/>
    </source>
</evidence>
<organism evidence="9 10">
    <name type="scientific">Apiospora rasikravindrae</name>
    <dbReference type="NCBI Taxonomy" id="990691"/>
    <lineage>
        <taxon>Eukaryota</taxon>
        <taxon>Fungi</taxon>
        <taxon>Dikarya</taxon>
        <taxon>Ascomycota</taxon>
        <taxon>Pezizomycotina</taxon>
        <taxon>Sordariomycetes</taxon>
        <taxon>Xylariomycetidae</taxon>
        <taxon>Amphisphaeriales</taxon>
        <taxon>Apiosporaceae</taxon>
        <taxon>Apiospora</taxon>
    </lineage>
</organism>
<dbReference type="EC" id="3.1.1.5" evidence="6"/>
<dbReference type="PANTHER" id="PTHR10728:SF40">
    <property type="entry name" value="PATATIN FAMILY PROTEIN"/>
    <property type="match status" value="1"/>
</dbReference>
<comment type="caution">
    <text evidence="9">The sequence shown here is derived from an EMBL/GenBank/DDBJ whole genome shotgun (WGS) entry which is preliminary data.</text>
</comment>